<evidence type="ECO:0008006" key="4">
    <source>
        <dbReference type="Google" id="ProtNLM"/>
    </source>
</evidence>
<feature type="compositionally biased region" description="Polar residues" evidence="1">
    <location>
        <begin position="32"/>
        <end position="43"/>
    </location>
</feature>
<proteinExistence type="predicted"/>
<protein>
    <recommendedName>
        <fullName evidence="4">Porin</fullName>
    </recommendedName>
</protein>
<feature type="region of interest" description="Disordered" evidence="1">
    <location>
        <begin position="32"/>
        <end position="63"/>
    </location>
</feature>
<reference evidence="3" key="1">
    <citation type="submission" date="2019-06" db="EMBL/GenBank/DDBJ databases">
        <title>Alistipes onderdonkii subsp. vulgaris subsp. nov., Alistipes dispar sp. nov. and Alistipes communis sp. nov., isolated from human faeces, and creation of Alistipes onderdonkii subsp. onderdonkii subsp. nov.</title>
        <authorList>
            <person name="Sakamoto M."/>
            <person name="Ikeyama N."/>
            <person name="Ogata Y."/>
            <person name="Suda W."/>
            <person name="Iino T."/>
            <person name="Hattori M."/>
            <person name="Ohkuma M."/>
        </authorList>
    </citation>
    <scope>NUCLEOTIDE SEQUENCE [LARGE SCALE GENOMIC DNA]</scope>
    <source>
        <strain evidence="3">5CPEGH6</strain>
    </source>
</reference>
<name>A0A4Y1X1Y6_9BACT</name>
<evidence type="ECO:0000256" key="1">
    <source>
        <dbReference type="SAM" id="MobiDB-lite"/>
    </source>
</evidence>
<organism evidence="2 3">
    <name type="scientific">Alistipes dispar</name>
    <dbReference type="NCBI Taxonomy" id="2585119"/>
    <lineage>
        <taxon>Bacteria</taxon>
        <taxon>Pseudomonadati</taxon>
        <taxon>Bacteroidota</taxon>
        <taxon>Bacteroidia</taxon>
        <taxon>Bacteroidales</taxon>
        <taxon>Rikenellaceae</taxon>
        <taxon>Alistipes</taxon>
    </lineage>
</organism>
<dbReference type="Proteomes" id="UP000319374">
    <property type="component" value="Chromosome"/>
</dbReference>
<accession>A0A4Y1X1Y6</accession>
<sequence length="704" mass="81618">MTLLSGLLLAVPGAVRSQNFDASTLMRAQRNGETNNLYGNNPFEQPEDENGEGQQQDTTKKERKIRKPLESYFFDDSVRALNNFRWHVNREYNRVTVMPLDTTLTDYRIDYPFFREDVGDIAQGALGQTSLPLNYFRRPQDFDFSFASPYYAYTYNMENVDFYNTKKPMIRMSYEESGQKRFREENFEIMHAQNISPTTGFNVDYKARGTRGQYVWSRTKNHNLAVAFSHTGKRYSVHAAYYNNKIEQQENGGVVGVWALRDTVFEMPSGIPMKLADAEAKNVYRNNAFFVTQSFAIPLQRVTESDFSVANLSTVYVGHSFEYSSWSKVYTDLNMPYTDERDHRDENGEFVSAEHNYYDDWFINPQQTRDSLYERVISNRFFVQAQPWDRNGVVGTIDAGLGIDMHTYSQFELKDYLTGGYTKVDKTSYFAYGAVSGKIKKYVGWDANLKFYPSGYRGGDIEIGAHLALTGYLRGHPLILEGRFSMDRRSPNYWQENLFSNHYRWSAPLNKENETRFEVKFSVPDYAFEAGAWQGVLSDKIYYGPDGNVAQHDGSVSLTSVYARKDFRLGGLHLDNRVLLQWSTDQEVIPVPLLSAFLSYYYEFWVVRDVLRLQIGLDGRFNTRYYAPSYNPALSVYYNQREMEVGNYPYLDAFVMGKWKRMRIFLKYQHVNKGLFGNGEYFSAAGYPLNPGMFKIGISWGFYD</sequence>
<gene>
    <name evidence="2" type="ORF">A5CPEGH6_17980</name>
</gene>
<dbReference type="InterPro" id="IPR025631">
    <property type="entry name" value="Porin_10"/>
</dbReference>
<dbReference type="AlphaFoldDB" id="A0A4Y1X1Y6"/>
<dbReference type="GeneID" id="98673784"/>
<keyword evidence="3" id="KW-1185">Reference proteome</keyword>
<dbReference type="EMBL" id="AP019736">
    <property type="protein sequence ID" value="BBL07160.1"/>
    <property type="molecule type" value="Genomic_DNA"/>
</dbReference>
<dbReference type="Pfam" id="PF14121">
    <property type="entry name" value="Porin_10"/>
    <property type="match status" value="1"/>
</dbReference>
<dbReference type="RefSeq" id="WP_317129391.1">
    <property type="nucleotide sequence ID" value="NZ_AP019736.1"/>
</dbReference>
<evidence type="ECO:0000313" key="2">
    <source>
        <dbReference type="EMBL" id="BBL07160.1"/>
    </source>
</evidence>
<evidence type="ECO:0000313" key="3">
    <source>
        <dbReference type="Proteomes" id="UP000319374"/>
    </source>
</evidence>
<dbReference type="KEGG" id="ada:A5CPEGH6_17980"/>